<dbReference type="RefSeq" id="WP_306455342.1">
    <property type="nucleotide sequence ID" value="NZ_CXSU01000005.1"/>
</dbReference>
<dbReference type="EMBL" id="CXSU01000005">
    <property type="protein sequence ID" value="CTQ48584.1"/>
    <property type="molecule type" value="Genomic_DNA"/>
</dbReference>
<evidence type="ECO:0000256" key="1">
    <source>
        <dbReference type="SAM" id="Phobius"/>
    </source>
</evidence>
<dbReference type="STRING" id="420998.JDO7802_00587"/>
<dbReference type="Pfam" id="PF11977">
    <property type="entry name" value="RNase_Zc3h12a"/>
    <property type="match status" value="1"/>
</dbReference>
<evidence type="ECO:0000259" key="2">
    <source>
        <dbReference type="Pfam" id="PF11977"/>
    </source>
</evidence>
<evidence type="ECO:0000313" key="3">
    <source>
        <dbReference type="EMBL" id="CTQ48584.1"/>
    </source>
</evidence>
<protein>
    <submittedName>
        <fullName evidence="3">Zc3h12a-like Ribonuclease NYN domain protein</fullName>
    </submittedName>
</protein>
<keyword evidence="1" id="KW-0812">Transmembrane</keyword>
<evidence type="ECO:0000313" key="4">
    <source>
        <dbReference type="Proteomes" id="UP000049222"/>
    </source>
</evidence>
<organism evidence="3 4">
    <name type="scientific">Jannaschia donghaensis</name>
    <dbReference type="NCBI Taxonomy" id="420998"/>
    <lineage>
        <taxon>Bacteria</taxon>
        <taxon>Pseudomonadati</taxon>
        <taxon>Pseudomonadota</taxon>
        <taxon>Alphaproteobacteria</taxon>
        <taxon>Rhodobacterales</taxon>
        <taxon>Roseobacteraceae</taxon>
        <taxon>Jannaschia</taxon>
    </lineage>
</organism>
<gene>
    <name evidence="3" type="ORF">JDO7802_00587</name>
</gene>
<feature type="transmembrane region" description="Helical" evidence="1">
    <location>
        <begin position="29"/>
        <end position="49"/>
    </location>
</feature>
<dbReference type="Gene3D" id="3.40.50.11980">
    <property type="match status" value="1"/>
</dbReference>
<reference evidence="3 4" key="1">
    <citation type="submission" date="2015-07" db="EMBL/GenBank/DDBJ databases">
        <authorList>
            <person name="Noorani M."/>
        </authorList>
    </citation>
    <scope>NUCLEOTIDE SEQUENCE [LARGE SCALE GENOMIC DNA]</scope>
    <source>
        <strain evidence="3 4">CECT 7802</strain>
    </source>
</reference>
<dbReference type="InterPro" id="IPR021869">
    <property type="entry name" value="RNase_Zc3h12_NYN"/>
</dbReference>
<dbReference type="Proteomes" id="UP000049222">
    <property type="component" value="Unassembled WGS sequence"/>
</dbReference>
<feature type="domain" description="RNase NYN" evidence="2">
    <location>
        <begin position="63"/>
        <end position="169"/>
    </location>
</feature>
<name>A0A0M6YF69_9RHOB</name>
<sequence length="191" mass="21204">MKITVVILLLTISLLGVTASYVLPGWRDLILIAGPSAFAAFILLVWTVVRRRKPSKVPSKWGILDGSNVMHWKDGAPGLQAVQDVVIALQRRGYGIGVVFDANAGYLLTGRYQHDKLALRLSLPRDNVLVVHKGEPADPRILTMARDMGAVVVTNDRYRDWDAQFPEVRKPGHLVRGGYRDGTLWRDLPDG</sequence>
<keyword evidence="4" id="KW-1185">Reference proteome</keyword>
<proteinExistence type="predicted"/>
<dbReference type="AlphaFoldDB" id="A0A0M6YF69"/>
<keyword evidence="1" id="KW-0472">Membrane</keyword>
<accession>A0A0M6YF69</accession>
<keyword evidence="1" id="KW-1133">Transmembrane helix</keyword>